<reference evidence="15" key="1">
    <citation type="submission" date="2016-06" db="UniProtKB">
        <authorList>
            <consortium name="WormBaseParasite"/>
        </authorList>
    </citation>
    <scope>IDENTIFICATION</scope>
</reference>
<dbReference type="GO" id="GO:0003899">
    <property type="term" value="F:DNA-directed RNA polymerase activity"/>
    <property type="evidence" value="ECO:0007669"/>
    <property type="project" value="UniProtKB-EC"/>
</dbReference>
<dbReference type="Gene3D" id="6.10.250.2940">
    <property type="match status" value="1"/>
</dbReference>
<comment type="similarity">
    <text evidence="2 11">Belongs to the RNA polymerase beta' chain family.</text>
</comment>
<keyword evidence="9 11" id="KW-0804">Transcription</keyword>
<evidence type="ECO:0000313" key="13">
    <source>
        <dbReference type="EMBL" id="VDL94861.1"/>
    </source>
</evidence>
<dbReference type="PANTHER" id="PTHR48446:SF1">
    <property type="entry name" value="DNA-DIRECTED RNA POLYMERASE SUBUNIT BETA' N-TERMINAL SECTION"/>
    <property type="match status" value="1"/>
</dbReference>
<dbReference type="Proteomes" id="UP000275846">
    <property type="component" value="Unassembled WGS sequence"/>
</dbReference>
<keyword evidence="7" id="KW-0862">Zinc</keyword>
<dbReference type="GO" id="GO:0046872">
    <property type="term" value="F:metal ion binding"/>
    <property type="evidence" value="ECO:0007669"/>
    <property type="project" value="UniProtKB-KW"/>
</dbReference>
<evidence type="ECO:0000313" key="15">
    <source>
        <dbReference type="WBParaSite" id="SSLN_0000880901-mRNA-1"/>
    </source>
</evidence>
<dbReference type="Gene3D" id="1.10.150.390">
    <property type="match status" value="1"/>
</dbReference>
<dbReference type="OrthoDB" id="270392at2759"/>
<keyword evidence="10" id="KW-0539">Nucleus</keyword>
<evidence type="ECO:0000256" key="9">
    <source>
        <dbReference type="ARBA" id="ARBA00023163"/>
    </source>
</evidence>
<evidence type="ECO:0000256" key="4">
    <source>
        <dbReference type="ARBA" id="ARBA00022679"/>
    </source>
</evidence>
<dbReference type="Gene3D" id="6.20.50.80">
    <property type="match status" value="1"/>
</dbReference>
<proteinExistence type="inferred from homology"/>
<evidence type="ECO:0000256" key="1">
    <source>
        <dbReference type="ARBA" id="ARBA00004123"/>
    </source>
</evidence>
<protein>
    <recommendedName>
        <fullName evidence="11">DNA-directed RNA polymerase subunit</fullName>
        <ecNumber evidence="11">2.7.7.6</ecNumber>
    </recommendedName>
</protein>
<dbReference type="Pfam" id="PF04998">
    <property type="entry name" value="RNA_pol_Rpb1_5"/>
    <property type="match status" value="1"/>
</dbReference>
<dbReference type="InterPro" id="IPR007080">
    <property type="entry name" value="RNA_pol_Rpb1_1"/>
</dbReference>
<keyword evidence="6" id="KW-0479">Metal-binding</keyword>
<dbReference type="GO" id="GO:0003677">
    <property type="term" value="F:DNA binding"/>
    <property type="evidence" value="ECO:0007669"/>
    <property type="project" value="InterPro"/>
</dbReference>
<evidence type="ECO:0000256" key="7">
    <source>
        <dbReference type="ARBA" id="ARBA00022833"/>
    </source>
</evidence>
<dbReference type="Gene3D" id="3.30.1490.180">
    <property type="entry name" value="RNA polymerase ii"/>
    <property type="match status" value="1"/>
</dbReference>
<dbReference type="InterPro" id="IPR006592">
    <property type="entry name" value="RNA_pol_N"/>
</dbReference>
<keyword evidence="5 11" id="KW-0548">Nucleotidyltransferase</keyword>
<evidence type="ECO:0000313" key="14">
    <source>
        <dbReference type="Proteomes" id="UP000275846"/>
    </source>
</evidence>
<dbReference type="Gene3D" id="4.10.860.120">
    <property type="entry name" value="RNA polymerase II, clamp domain"/>
    <property type="match status" value="1"/>
</dbReference>
<dbReference type="EC" id="2.7.7.6" evidence="11"/>
<dbReference type="GO" id="GO:0031981">
    <property type="term" value="C:nuclear lumen"/>
    <property type="evidence" value="ECO:0007669"/>
    <property type="project" value="UniProtKB-ARBA"/>
</dbReference>
<reference evidence="13 14" key="2">
    <citation type="submission" date="2018-11" db="EMBL/GenBank/DDBJ databases">
        <authorList>
            <consortium name="Pathogen Informatics"/>
        </authorList>
    </citation>
    <scope>NUCLEOTIDE SEQUENCE [LARGE SCALE GENOMIC DNA]</scope>
    <source>
        <strain evidence="13 14">NST_G2</strain>
    </source>
</reference>
<evidence type="ECO:0000256" key="5">
    <source>
        <dbReference type="ARBA" id="ARBA00022695"/>
    </source>
</evidence>
<evidence type="ECO:0000256" key="3">
    <source>
        <dbReference type="ARBA" id="ARBA00022478"/>
    </source>
</evidence>
<comment type="subcellular location">
    <subcellularLocation>
        <location evidence="1">Nucleus</location>
    </subcellularLocation>
</comment>
<dbReference type="Pfam" id="PF04997">
    <property type="entry name" value="RNA_pol_Rpb1_1"/>
    <property type="match status" value="2"/>
</dbReference>
<keyword evidence="8" id="KW-0460">Magnesium</keyword>
<feature type="domain" description="RNA polymerase N-terminal" evidence="12">
    <location>
        <begin position="424"/>
        <end position="742"/>
    </location>
</feature>
<evidence type="ECO:0000256" key="6">
    <source>
        <dbReference type="ARBA" id="ARBA00022723"/>
    </source>
</evidence>
<dbReference type="WBParaSite" id="SSLN_0000880901-mRNA-1">
    <property type="protein sequence ID" value="SSLN_0000880901-mRNA-1"/>
    <property type="gene ID" value="SSLN_0000880901"/>
</dbReference>
<dbReference type="InterPro" id="IPR007081">
    <property type="entry name" value="RNA_pol_Rpb1_5"/>
</dbReference>
<dbReference type="InterPro" id="IPR007066">
    <property type="entry name" value="RNA_pol_Rpb1_3"/>
</dbReference>
<evidence type="ECO:0000256" key="8">
    <source>
        <dbReference type="ARBA" id="ARBA00022842"/>
    </source>
</evidence>
<evidence type="ECO:0000256" key="2">
    <source>
        <dbReference type="ARBA" id="ARBA00006460"/>
    </source>
</evidence>
<gene>
    <name evidence="13" type="ORF">SSLN_LOCUS8476</name>
</gene>
<dbReference type="PANTHER" id="PTHR48446">
    <property type="entry name" value="DNA-DIRECTED RNA POLYMERASE SUBUNIT BETA' N-TERMINAL SECTION"/>
    <property type="match status" value="1"/>
</dbReference>
<dbReference type="InterPro" id="IPR000722">
    <property type="entry name" value="RNA_pol_asu"/>
</dbReference>
<dbReference type="SUPFAM" id="SSF64484">
    <property type="entry name" value="beta and beta-prime subunits of DNA dependent RNA-polymerase"/>
    <property type="match status" value="1"/>
</dbReference>
<dbReference type="CDD" id="cd02583">
    <property type="entry name" value="RNAP_III_RPC1_N"/>
    <property type="match status" value="1"/>
</dbReference>
<dbReference type="GO" id="GO:0006351">
    <property type="term" value="P:DNA-templated transcription"/>
    <property type="evidence" value="ECO:0007669"/>
    <property type="project" value="InterPro"/>
</dbReference>
<dbReference type="InterPro" id="IPR044893">
    <property type="entry name" value="RNA_pol_Rpb1_clamp_domain"/>
</dbReference>
<sequence>MDHDFVLVGERPELGWVAYRIAVAPTVGLFERGSWEVRESDIPGVEAHTTPETLTWFSPPVVTVVRGVATGKNPTSRSHSLSTEADIQQLANVQILKCLLYKEDQGGRKALEYGLLDPRLGASKRNELCETCGLDYQACIGHWGYFDLPAPVYHVGYLWHICICKTCSRVLIPDFVRSRYLQNCSNTSLEYIQKKILCKAVHKLANKPTVCRYCGALNGTVKKGTGLSYIIHDVSKLVGKNVNEYLSAAIETNPELPTLARKCVETIRPARALQLFSKIPTEDLPLLLMPFGCEWATHPRNLICSGFRFHLTLSDLQLFRRLKILWSSKRFACSSILVFLGTVKKGTGLSYIIHDVSKLVGKNVDEYVDKLSAAIETNPELPTLARKCETIRPARALQLFSKIPTEDLPLLLMPFGCEWATHPRNLILQRIPVPPNAIRPSVVSEVKSGTNEDDLTQMYQWILAQAATLEEDIPEVDQIACLDNLHAEVARIINSQYSGLPPVQDHKFMRGLLQRLSGKHGRFRGNLLGKRTNFTARTVISPDPNLRIDQVCVPVHCAKLLTYPERVTQFNIDFLRKLILNGPHTHPGALFVSYRATARDVQNAEAGKGLQAGGIVKKYLASKRIQENVAKTLRMGDLVERHLIDGDIVLFNRQPSLHRVSIQAMKATVKQNRTFRFNPCCCNPFNADFDGDEMNIHLPQTEEARAEAKHLMLTLKNISSPKNGEPLISPIQDLITATHLLTLKDVFFTRDQACQLACQIVSGNHIGRPLQLPPPAIMWPTRLWTGKQIFNLIIAPHPSSEVKINLRVPTKSIYSGRGEELCPNDGFVVIFNSELMAGCMDKKLLGGGSKASIFYSILRDYGGDACADAMWRLGRISLFYLAHRGFSIGIGEVTPCPRLRAEKEQLIHQGFANCEHLIKQYETNTLKCNPGCSIEETLESSLSQELSKIRDEAGSACKRTLYPSNSPLVMAQSGSKGSFLNISQMIACVGQQIIGGRRVPDSLNGRSLIHFPPGSRTPAAKGFVGNSFYSGLSPSEFFFHAMSGREGLTDTAVKTADTGYMQRRIVKFLEDLTVTYDGTVRDSRGDIVQFRYGSDGLDPCEMELEAFPADLKRELANIRGITPCYSEPPMTAEEVEIAIEAALQLPAFRDLDGILSSHIQSFFATHVLPRMRAFPWRSASAAAQDVTDQVERLTRTQLRLFLMRVKKKYERALMEPGTAVGALCGQSIGEPATQMTLKTFHFAGVASMNITQGVPRMREIVNAVANIKTPLISVALSDPFSGWLARRVKLAIELTRLADIALRLRQCLTPDDVYVAVELDLKRMKRREITPAQTAAAIRAAKLKNLKLSHSMCPTTMPKVARNNTMELQSNYALFPDSAEFQRVTYSENYVNVYPVDLNKLETLTTLLETVVVKGIPDVARVVIQEAQDGQHRVFVEGPKLQEVMCIPGVVPEKTKSNNILEIERVLGVEAARRVVMNELLAVMEGHGVEVNIRHVMLLADLMTNRGEVYGYQRSGMAKGKNSVLCLASFERTGDHLFEAAYHAQDDNLTGVTESIIVGNPTRIGTGTFDLLGR</sequence>
<dbReference type="SMART" id="SM00663">
    <property type="entry name" value="RPOLA_N"/>
    <property type="match status" value="1"/>
</dbReference>
<accession>A0A183SW78</accession>
<keyword evidence="14" id="KW-1185">Reference proteome</keyword>
<dbReference type="InterPro" id="IPR015700">
    <property type="entry name" value="RPC1"/>
</dbReference>
<dbReference type="InterPro" id="IPR038120">
    <property type="entry name" value="Rpb1_funnel_sf"/>
</dbReference>
<dbReference type="STRING" id="70667.A0A183SW78"/>
<dbReference type="GO" id="GO:0000428">
    <property type="term" value="C:DNA-directed RNA polymerase complex"/>
    <property type="evidence" value="ECO:0007669"/>
    <property type="project" value="UniProtKB-KW"/>
</dbReference>
<dbReference type="Gene3D" id="2.40.40.20">
    <property type="match status" value="1"/>
</dbReference>
<comment type="catalytic activity">
    <reaction evidence="11">
        <text>RNA(n) + a ribonucleoside 5'-triphosphate = RNA(n+1) + diphosphate</text>
        <dbReference type="Rhea" id="RHEA:21248"/>
        <dbReference type="Rhea" id="RHEA-COMP:14527"/>
        <dbReference type="Rhea" id="RHEA-COMP:17342"/>
        <dbReference type="ChEBI" id="CHEBI:33019"/>
        <dbReference type="ChEBI" id="CHEBI:61557"/>
        <dbReference type="ChEBI" id="CHEBI:140395"/>
        <dbReference type="EC" id="2.7.7.6"/>
    </reaction>
</comment>
<comment type="function">
    <text evidence="11">DNA-dependent RNA polymerase catalyzes the transcription of DNA into RNA using the four ribonucleoside triphosphates as substrates.</text>
</comment>
<dbReference type="InterPro" id="IPR007083">
    <property type="entry name" value="RNA_pol_Rpb1_4"/>
</dbReference>
<keyword evidence="4 11" id="KW-0808">Transferase</keyword>
<evidence type="ECO:0000256" key="11">
    <source>
        <dbReference type="RuleBase" id="RU004279"/>
    </source>
</evidence>
<dbReference type="InterPro" id="IPR035697">
    <property type="entry name" value="RNAP_III_RPC1_N"/>
</dbReference>
<dbReference type="Pfam" id="PF05000">
    <property type="entry name" value="RNA_pol_Rpb1_4"/>
    <property type="match status" value="1"/>
</dbReference>
<dbReference type="EMBL" id="UYSU01034674">
    <property type="protein sequence ID" value="VDL94861.1"/>
    <property type="molecule type" value="Genomic_DNA"/>
</dbReference>
<dbReference type="InterPro" id="IPR042102">
    <property type="entry name" value="RNA_pol_Rpb1_3_sf"/>
</dbReference>
<keyword evidence="3 11" id="KW-0240">DNA-directed RNA polymerase</keyword>
<evidence type="ECO:0000256" key="10">
    <source>
        <dbReference type="ARBA" id="ARBA00023242"/>
    </source>
</evidence>
<dbReference type="Gene3D" id="1.10.132.30">
    <property type="match status" value="1"/>
</dbReference>
<evidence type="ECO:0000259" key="12">
    <source>
        <dbReference type="SMART" id="SM00663"/>
    </source>
</evidence>
<dbReference type="FunFam" id="2.40.40.20:FF:000019">
    <property type="entry name" value="DNA-directed RNA polymerase II subunit RPB1"/>
    <property type="match status" value="1"/>
</dbReference>
<dbReference type="Gene3D" id="1.10.274.100">
    <property type="entry name" value="RNA polymerase Rpb1, domain 3"/>
    <property type="match status" value="1"/>
</dbReference>
<dbReference type="Pfam" id="PF00623">
    <property type="entry name" value="RNA_pol_Rpb1_2"/>
    <property type="match status" value="1"/>
</dbReference>
<name>A0A183SW78_SCHSO</name>
<dbReference type="Pfam" id="PF04983">
    <property type="entry name" value="RNA_pol_Rpb1_3"/>
    <property type="match status" value="1"/>
</dbReference>
<organism evidence="15">
    <name type="scientific">Schistocephalus solidus</name>
    <name type="common">Tapeworm</name>
    <dbReference type="NCBI Taxonomy" id="70667"/>
    <lineage>
        <taxon>Eukaryota</taxon>
        <taxon>Metazoa</taxon>
        <taxon>Spiralia</taxon>
        <taxon>Lophotrochozoa</taxon>
        <taxon>Platyhelminthes</taxon>
        <taxon>Cestoda</taxon>
        <taxon>Eucestoda</taxon>
        <taxon>Diphyllobothriidea</taxon>
        <taxon>Diphyllobothriidae</taxon>
        <taxon>Schistocephalus</taxon>
    </lineage>
</organism>